<feature type="transmembrane region" description="Helical" evidence="6">
    <location>
        <begin position="187"/>
        <end position="205"/>
    </location>
</feature>
<keyword evidence="5 6" id="KW-0472">Membrane</keyword>
<keyword evidence="4 6" id="KW-1133">Transmembrane helix</keyword>
<feature type="transmembrane region" description="Helical" evidence="6">
    <location>
        <begin position="66"/>
        <end position="84"/>
    </location>
</feature>
<proteinExistence type="predicted"/>
<feature type="non-terminal residue" evidence="8">
    <location>
        <position position="288"/>
    </location>
</feature>
<evidence type="ECO:0000256" key="4">
    <source>
        <dbReference type="ARBA" id="ARBA00022989"/>
    </source>
</evidence>
<sequence length="288" mass="32226">MVIIWSLSFIVVDIAIVFIPPLSIALYRFLITVISFTLIDVFIKLRKKKSGNTFKNEEKAKLTKNDWYLLILSSFTGVSLFFYAQYNSIDLIGPSLSSLIVCLLVPVIITILSLVFFDEKLDKFKIIGFVIATIGGYLLITGGDLTNLTPKSPNFIGYMLALLQPILWSVYSIATKKITKTHSAMDVLKYVSYLGVIELFFLVLINGELSVFISGLGNIIVLPCILYLSLGCSVIANYIWQVSQSKIESSKATSFLYIEPFLTLLFSIIFQRSEVIVIWNILGGLIVL</sequence>
<feature type="transmembrane region" description="Helical" evidence="6">
    <location>
        <begin position="211"/>
        <end position="240"/>
    </location>
</feature>
<evidence type="ECO:0000256" key="6">
    <source>
        <dbReference type="SAM" id="Phobius"/>
    </source>
</evidence>
<evidence type="ECO:0000256" key="3">
    <source>
        <dbReference type="ARBA" id="ARBA00022692"/>
    </source>
</evidence>
<keyword evidence="2" id="KW-1003">Cell membrane</keyword>
<feature type="transmembrane region" description="Helical" evidence="6">
    <location>
        <begin position="155"/>
        <end position="175"/>
    </location>
</feature>
<feature type="domain" description="EamA" evidence="7">
    <location>
        <begin position="156"/>
        <end position="287"/>
    </location>
</feature>
<feature type="domain" description="EamA" evidence="7">
    <location>
        <begin position="2"/>
        <end position="140"/>
    </location>
</feature>
<dbReference type="InterPro" id="IPR000620">
    <property type="entry name" value="EamA_dom"/>
</dbReference>
<evidence type="ECO:0000256" key="2">
    <source>
        <dbReference type="ARBA" id="ARBA00022475"/>
    </source>
</evidence>
<dbReference type="EMBL" id="BART01018704">
    <property type="protein sequence ID" value="GAG77097.1"/>
    <property type="molecule type" value="Genomic_DNA"/>
</dbReference>
<dbReference type="InterPro" id="IPR050638">
    <property type="entry name" value="AA-Vitamin_Transporters"/>
</dbReference>
<dbReference type="AlphaFoldDB" id="X1B732"/>
<dbReference type="InterPro" id="IPR037185">
    <property type="entry name" value="EmrE-like"/>
</dbReference>
<gene>
    <name evidence="8" type="ORF">S01H4_35227</name>
</gene>
<comment type="subcellular location">
    <subcellularLocation>
        <location evidence="1">Cell membrane</location>
        <topology evidence="1">Multi-pass membrane protein</topology>
    </subcellularLocation>
</comment>
<dbReference type="Gene3D" id="1.10.3730.20">
    <property type="match status" value="1"/>
</dbReference>
<feature type="transmembrane region" description="Helical" evidence="6">
    <location>
        <begin position="261"/>
        <end position="282"/>
    </location>
</feature>
<organism evidence="8">
    <name type="scientific">marine sediment metagenome</name>
    <dbReference type="NCBI Taxonomy" id="412755"/>
    <lineage>
        <taxon>unclassified sequences</taxon>
        <taxon>metagenomes</taxon>
        <taxon>ecological metagenomes</taxon>
    </lineage>
</organism>
<accession>X1B732</accession>
<feature type="transmembrane region" description="Helical" evidence="6">
    <location>
        <begin position="25"/>
        <end position="45"/>
    </location>
</feature>
<comment type="caution">
    <text evidence="8">The sequence shown here is derived from an EMBL/GenBank/DDBJ whole genome shotgun (WGS) entry which is preliminary data.</text>
</comment>
<evidence type="ECO:0000256" key="1">
    <source>
        <dbReference type="ARBA" id="ARBA00004651"/>
    </source>
</evidence>
<keyword evidence="3 6" id="KW-0812">Transmembrane</keyword>
<evidence type="ECO:0000259" key="7">
    <source>
        <dbReference type="Pfam" id="PF00892"/>
    </source>
</evidence>
<protein>
    <recommendedName>
        <fullName evidence="7">EamA domain-containing protein</fullName>
    </recommendedName>
</protein>
<name>X1B732_9ZZZZ</name>
<feature type="transmembrane region" description="Helical" evidence="6">
    <location>
        <begin position="124"/>
        <end position="143"/>
    </location>
</feature>
<evidence type="ECO:0000313" key="8">
    <source>
        <dbReference type="EMBL" id="GAG77097.1"/>
    </source>
</evidence>
<dbReference type="GO" id="GO:0005886">
    <property type="term" value="C:plasma membrane"/>
    <property type="evidence" value="ECO:0007669"/>
    <property type="project" value="UniProtKB-SubCell"/>
</dbReference>
<dbReference type="SUPFAM" id="SSF103481">
    <property type="entry name" value="Multidrug resistance efflux transporter EmrE"/>
    <property type="match status" value="2"/>
</dbReference>
<dbReference type="PANTHER" id="PTHR32322">
    <property type="entry name" value="INNER MEMBRANE TRANSPORTER"/>
    <property type="match status" value="1"/>
</dbReference>
<feature type="transmembrane region" description="Helical" evidence="6">
    <location>
        <begin position="96"/>
        <end position="117"/>
    </location>
</feature>
<dbReference type="PANTHER" id="PTHR32322:SF18">
    <property type="entry name" value="S-ADENOSYLMETHIONINE_S-ADENOSYLHOMOCYSTEINE TRANSPORTER"/>
    <property type="match status" value="1"/>
</dbReference>
<dbReference type="Pfam" id="PF00892">
    <property type="entry name" value="EamA"/>
    <property type="match status" value="2"/>
</dbReference>
<reference evidence="8" key="1">
    <citation type="journal article" date="2014" name="Front. Microbiol.">
        <title>High frequency of phylogenetically diverse reductive dehalogenase-homologous genes in deep subseafloor sedimentary metagenomes.</title>
        <authorList>
            <person name="Kawai M."/>
            <person name="Futagami T."/>
            <person name="Toyoda A."/>
            <person name="Takaki Y."/>
            <person name="Nishi S."/>
            <person name="Hori S."/>
            <person name="Arai W."/>
            <person name="Tsubouchi T."/>
            <person name="Morono Y."/>
            <person name="Uchiyama I."/>
            <person name="Ito T."/>
            <person name="Fujiyama A."/>
            <person name="Inagaki F."/>
            <person name="Takami H."/>
        </authorList>
    </citation>
    <scope>NUCLEOTIDE SEQUENCE</scope>
    <source>
        <strain evidence="8">Expedition CK06-06</strain>
    </source>
</reference>
<evidence type="ECO:0000256" key="5">
    <source>
        <dbReference type="ARBA" id="ARBA00023136"/>
    </source>
</evidence>